<dbReference type="AlphaFoldDB" id="A0A316IC29"/>
<reference evidence="5 6" key="1">
    <citation type="submission" date="2018-05" db="EMBL/GenBank/DDBJ databases">
        <title>Genomic Encyclopedia of Type Strains, Phase IV (KMG-IV): sequencing the most valuable type-strain genomes for metagenomic binning, comparative biology and taxonomic classification.</title>
        <authorList>
            <person name="Goeker M."/>
        </authorList>
    </citation>
    <scope>NUCLEOTIDE SEQUENCE [LARGE SCALE GENOMIC DNA]</scope>
    <source>
        <strain evidence="5 6">DSM 45480</strain>
    </source>
</reference>
<evidence type="ECO:0000256" key="3">
    <source>
        <dbReference type="SAM" id="Phobius"/>
    </source>
</evidence>
<name>A0A316IC29_9PSEU</name>
<dbReference type="EMBL" id="QGHB01000001">
    <property type="protein sequence ID" value="PWK91072.1"/>
    <property type="molecule type" value="Genomic_DNA"/>
</dbReference>
<evidence type="ECO:0000259" key="4">
    <source>
        <dbReference type="Pfam" id="PF20570"/>
    </source>
</evidence>
<keyword evidence="3" id="KW-0472">Membrane</keyword>
<feature type="region of interest" description="Disordered" evidence="2">
    <location>
        <begin position="202"/>
        <end position="507"/>
    </location>
</feature>
<feature type="compositionally biased region" description="Basic and acidic residues" evidence="2">
    <location>
        <begin position="394"/>
        <end position="412"/>
    </location>
</feature>
<gene>
    <name evidence="5" type="ORF">C8D88_1011103</name>
</gene>
<organism evidence="5 6">
    <name type="scientific">Lentzea atacamensis</name>
    <dbReference type="NCBI Taxonomy" id="531938"/>
    <lineage>
        <taxon>Bacteria</taxon>
        <taxon>Bacillati</taxon>
        <taxon>Actinomycetota</taxon>
        <taxon>Actinomycetes</taxon>
        <taxon>Pseudonocardiales</taxon>
        <taxon>Pseudonocardiaceae</taxon>
        <taxon>Lentzea</taxon>
    </lineage>
</organism>
<sequence>MTGRGASIDGEQEDHGRGSGRLLLVAALTLALAAAAVLVASDSARMLRLAVVAALWAALVGAFLAAKYRKQVAERDDEVADLQSVYELELEREVAARREYELEIESETRKRIEEESRADIESLRADLRALRDNLEALLGGDVLVERVALRAESTRLRSLASDAQRLSSLQEKRVINAKPAITTSMSAAAEKPSERTELIERVAHDAKVQPPRREPARPEPARPEPTRTSPRPQPAVVRREPVKAVKQEPARPQQRPAGAGAAARLGGVNTPPVSQPPTVKAPPAKPQPVQAQAHRTERVPRPQPQNRAEPLPRPAEQPKAPAAVAKAVETRKPEPRSRVAERTEMIDPKAFAAEPRQPAGGGRRRADERPEADQDSGSWETLKPSSGGSSGGRRRADDDAPSRETSSRRSAEDSLVSLPPSGRRAADQSSTRLPVVPTGRRSAPDEAPVAGRRVAEDSSTRLPAVSTGRRAAPEDPSGAHADGKSVSELLASLGGGDAPRRRRRRDD</sequence>
<accession>A0A316IC29</accession>
<feature type="transmembrane region" description="Helical" evidence="3">
    <location>
        <begin position="21"/>
        <end position="40"/>
    </location>
</feature>
<feature type="compositionally biased region" description="Low complexity" evidence="2">
    <location>
        <begin position="318"/>
        <end position="327"/>
    </location>
</feature>
<feature type="compositionally biased region" description="Low complexity" evidence="2">
    <location>
        <begin position="250"/>
        <end position="264"/>
    </location>
</feature>
<dbReference type="RefSeq" id="WP_146231393.1">
    <property type="nucleotide sequence ID" value="NZ_QGHB01000001.1"/>
</dbReference>
<proteinExistence type="predicted"/>
<feature type="domain" description="DUF6779" evidence="4">
    <location>
        <begin position="47"/>
        <end position="155"/>
    </location>
</feature>
<comment type="caution">
    <text evidence="5">The sequence shown here is derived from an EMBL/GenBank/DDBJ whole genome shotgun (WGS) entry which is preliminary data.</text>
</comment>
<evidence type="ECO:0000313" key="6">
    <source>
        <dbReference type="Proteomes" id="UP000246005"/>
    </source>
</evidence>
<feature type="coiled-coil region" evidence="1">
    <location>
        <begin position="90"/>
        <end position="140"/>
    </location>
</feature>
<keyword evidence="3" id="KW-0812">Transmembrane</keyword>
<evidence type="ECO:0000256" key="2">
    <source>
        <dbReference type="SAM" id="MobiDB-lite"/>
    </source>
</evidence>
<feature type="transmembrane region" description="Helical" evidence="3">
    <location>
        <begin position="46"/>
        <end position="66"/>
    </location>
</feature>
<evidence type="ECO:0000313" key="5">
    <source>
        <dbReference type="EMBL" id="PWK91072.1"/>
    </source>
</evidence>
<feature type="compositionally biased region" description="Pro residues" evidence="2">
    <location>
        <begin position="273"/>
        <end position="286"/>
    </location>
</feature>
<feature type="compositionally biased region" description="Basic and acidic residues" evidence="2">
    <location>
        <begin position="237"/>
        <end position="249"/>
    </location>
</feature>
<evidence type="ECO:0000256" key="1">
    <source>
        <dbReference type="SAM" id="Coils"/>
    </source>
</evidence>
<feature type="compositionally biased region" description="Basic and acidic residues" evidence="2">
    <location>
        <begin position="328"/>
        <end position="347"/>
    </location>
</feature>
<protein>
    <recommendedName>
        <fullName evidence="4">DUF6779 domain-containing protein</fullName>
    </recommendedName>
</protein>
<dbReference type="InterPro" id="IPR046706">
    <property type="entry name" value="DUF6779"/>
</dbReference>
<dbReference type="Pfam" id="PF20570">
    <property type="entry name" value="DUF6779"/>
    <property type="match status" value="1"/>
</dbReference>
<dbReference type="Proteomes" id="UP000246005">
    <property type="component" value="Unassembled WGS sequence"/>
</dbReference>
<keyword evidence="3" id="KW-1133">Transmembrane helix</keyword>
<keyword evidence="1" id="KW-0175">Coiled coil</keyword>
<feature type="compositionally biased region" description="Basic and acidic residues" evidence="2">
    <location>
        <begin position="202"/>
        <end position="225"/>
    </location>
</feature>